<feature type="region of interest" description="Disordered" evidence="1">
    <location>
        <begin position="25"/>
        <end position="56"/>
    </location>
</feature>
<dbReference type="EMBL" id="SRLO01006384">
    <property type="protein sequence ID" value="TNN28829.1"/>
    <property type="molecule type" value="Genomic_DNA"/>
</dbReference>
<gene>
    <name evidence="2" type="ORF">EYF80_061021</name>
</gene>
<keyword evidence="3" id="KW-1185">Reference proteome</keyword>
<comment type="caution">
    <text evidence="2">The sequence shown here is derived from an EMBL/GenBank/DDBJ whole genome shotgun (WGS) entry which is preliminary data.</text>
</comment>
<evidence type="ECO:0000313" key="2">
    <source>
        <dbReference type="EMBL" id="TNN28829.1"/>
    </source>
</evidence>
<accession>A0A4Z2EJ50</accession>
<protein>
    <submittedName>
        <fullName evidence="2">Uncharacterized protein</fullName>
    </submittedName>
</protein>
<evidence type="ECO:0000256" key="1">
    <source>
        <dbReference type="SAM" id="MobiDB-lite"/>
    </source>
</evidence>
<name>A0A4Z2EJ50_9TELE</name>
<feature type="compositionally biased region" description="Polar residues" evidence="1">
    <location>
        <begin position="29"/>
        <end position="48"/>
    </location>
</feature>
<organism evidence="2 3">
    <name type="scientific">Liparis tanakae</name>
    <name type="common">Tanaka's snailfish</name>
    <dbReference type="NCBI Taxonomy" id="230148"/>
    <lineage>
        <taxon>Eukaryota</taxon>
        <taxon>Metazoa</taxon>
        <taxon>Chordata</taxon>
        <taxon>Craniata</taxon>
        <taxon>Vertebrata</taxon>
        <taxon>Euteleostomi</taxon>
        <taxon>Actinopterygii</taxon>
        <taxon>Neopterygii</taxon>
        <taxon>Teleostei</taxon>
        <taxon>Neoteleostei</taxon>
        <taxon>Acanthomorphata</taxon>
        <taxon>Eupercaria</taxon>
        <taxon>Perciformes</taxon>
        <taxon>Cottioidei</taxon>
        <taxon>Cottales</taxon>
        <taxon>Liparidae</taxon>
        <taxon>Liparis</taxon>
    </lineage>
</organism>
<sequence>MQTQQRATECGLAVTLMSVEVVEAKHHAASSSGPSTLGQNDENQSRRPSGSWLPGYPRWRALSPAKQLRVPPPPWSVFQSPLLFRLSCPLYSSNVPHAALLALWVQLPPTAAGERLVKPGAARCWLEPDSERREGDFCL</sequence>
<evidence type="ECO:0000313" key="3">
    <source>
        <dbReference type="Proteomes" id="UP000314294"/>
    </source>
</evidence>
<reference evidence="2 3" key="1">
    <citation type="submission" date="2019-03" db="EMBL/GenBank/DDBJ databases">
        <title>First draft genome of Liparis tanakae, snailfish: a comprehensive survey of snailfish specific genes.</title>
        <authorList>
            <person name="Kim W."/>
            <person name="Song I."/>
            <person name="Jeong J.-H."/>
            <person name="Kim D."/>
            <person name="Kim S."/>
            <person name="Ryu S."/>
            <person name="Song J.Y."/>
            <person name="Lee S.K."/>
        </authorList>
    </citation>
    <scope>NUCLEOTIDE SEQUENCE [LARGE SCALE GENOMIC DNA]</scope>
    <source>
        <tissue evidence="2">Muscle</tissue>
    </source>
</reference>
<proteinExistence type="predicted"/>
<dbReference type="Proteomes" id="UP000314294">
    <property type="component" value="Unassembled WGS sequence"/>
</dbReference>
<dbReference type="AlphaFoldDB" id="A0A4Z2EJ50"/>